<evidence type="ECO:0000256" key="1">
    <source>
        <dbReference type="ARBA" id="ARBA00004123"/>
    </source>
</evidence>
<dbReference type="RefSeq" id="XP_018290216.1">
    <property type="nucleotide sequence ID" value="XM_018436243.1"/>
</dbReference>
<feature type="compositionally biased region" description="Low complexity" evidence="6">
    <location>
        <begin position="85"/>
        <end position="96"/>
    </location>
</feature>
<keyword evidence="3" id="KW-0238">DNA-binding</keyword>
<proteinExistence type="predicted"/>
<evidence type="ECO:0000256" key="3">
    <source>
        <dbReference type="ARBA" id="ARBA00023125"/>
    </source>
</evidence>
<dbReference type="STRING" id="763407.A0A162PRA2"/>
<keyword evidence="9" id="KW-1185">Reference proteome</keyword>
<evidence type="ECO:0000256" key="4">
    <source>
        <dbReference type="ARBA" id="ARBA00023163"/>
    </source>
</evidence>
<dbReference type="Gene3D" id="4.10.240.10">
    <property type="entry name" value="Zn(2)-C6 fungal-type DNA-binding domain"/>
    <property type="match status" value="1"/>
</dbReference>
<dbReference type="VEuPathDB" id="FungiDB:PHYBLDRAFT_170073"/>
<evidence type="ECO:0000256" key="5">
    <source>
        <dbReference type="ARBA" id="ARBA00023242"/>
    </source>
</evidence>
<dbReference type="EMBL" id="KV440984">
    <property type="protein sequence ID" value="OAD72176.1"/>
    <property type="molecule type" value="Genomic_DNA"/>
</dbReference>
<keyword evidence="2" id="KW-0805">Transcription regulation</keyword>
<dbReference type="GO" id="GO:0008270">
    <property type="term" value="F:zinc ion binding"/>
    <property type="evidence" value="ECO:0007669"/>
    <property type="project" value="InterPro"/>
</dbReference>
<feature type="region of interest" description="Disordered" evidence="6">
    <location>
        <begin position="154"/>
        <end position="209"/>
    </location>
</feature>
<keyword evidence="5" id="KW-0539">Nucleus</keyword>
<dbReference type="GO" id="GO:0045944">
    <property type="term" value="P:positive regulation of transcription by RNA polymerase II"/>
    <property type="evidence" value="ECO:0007669"/>
    <property type="project" value="TreeGrafter"/>
</dbReference>
<dbReference type="InterPro" id="IPR036864">
    <property type="entry name" value="Zn2-C6_fun-type_DNA-bd_sf"/>
</dbReference>
<accession>A0A162PRA2</accession>
<organism evidence="8 9">
    <name type="scientific">Phycomyces blakesleeanus (strain ATCC 8743b / DSM 1359 / FGSC 10004 / NBRC 33097 / NRRL 1555)</name>
    <dbReference type="NCBI Taxonomy" id="763407"/>
    <lineage>
        <taxon>Eukaryota</taxon>
        <taxon>Fungi</taxon>
        <taxon>Fungi incertae sedis</taxon>
        <taxon>Mucoromycota</taxon>
        <taxon>Mucoromycotina</taxon>
        <taxon>Mucoromycetes</taxon>
        <taxon>Mucorales</taxon>
        <taxon>Phycomycetaceae</taxon>
        <taxon>Phycomyces</taxon>
    </lineage>
</organism>
<dbReference type="PROSITE" id="PS00463">
    <property type="entry name" value="ZN2_CY6_FUNGAL_1"/>
    <property type="match status" value="1"/>
</dbReference>
<dbReference type="CDD" id="cd00067">
    <property type="entry name" value="GAL4"/>
    <property type="match status" value="1"/>
</dbReference>
<dbReference type="PANTHER" id="PTHR47540">
    <property type="entry name" value="THIAMINE REPRESSIBLE GENES REGULATORY PROTEIN THI5"/>
    <property type="match status" value="1"/>
</dbReference>
<comment type="subcellular location">
    <subcellularLocation>
        <location evidence="1">Nucleus</location>
    </subcellularLocation>
</comment>
<protein>
    <submittedName>
        <fullName evidence="8">Zn(2)-C6 fungal-specific transcription factor</fullName>
    </submittedName>
</protein>
<dbReference type="GO" id="GO:0043565">
    <property type="term" value="F:sequence-specific DNA binding"/>
    <property type="evidence" value="ECO:0007669"/>
    <property type="project" value="TreeGrafter"/>
</dbReference>
<feature type="compositionally biased region" description="Polar residues" evidence="6">
    <location>
        <begin position="269"/>
        <end position="278"/>
    </location>
</feature>
<feature type="region of interest" description="Disordered" evidence="6">
    <location>
        <begin position="229"/>
        <end position="306"/>
    </location>
</feature>
<dbReference type="GO" id="GO:0005634">
    <property type="term" value="C:nucleus"/>
    <property type="evidence" value="ECO:0007669"/>
    <property type="project" value="UniProtKB-SubCell"/>
</dbReference>
<dbReference type="Pfam" id="PF00172">
    <property type="entry name" value="Zn_clus"/>
    <property type="match status" value="1"/>
</dbReference>
<dbReference type="PANTHER" id="PTHR47540:SF6">
    <property type="entry name" value="ZN(II)2CYS6 TRANSCRIPTION FACTOR (EUROFUNG)"/>
    <property type="match status" value="1"/>
</dbReference>
<dbReference type="SMART" id="SM00066">
    <property type="entry name" value="GAL4"/>
    <property type="match status" value="1"/>
</dbReference>
<dbReference type="GO" id="GO:0000981">
    <property type="term" value="F:DNA-binding transcription factor activity, RNA polymerase II-specific"/>
    <property type="evidence" value="ECO:0007669"/>
    <property type="project" value="InterPro"/>
</dbReference>
<feature type="domain" description="Zn(2)-C6 fungal-type" evidence="7">
    <location>
        <begin position="30"/>
        <end position="59"/>
    </location>
</feature>
<evidence type="ECO:0000256" key="2">
    <source>
        <dbReference type="ARBA" id="ARBA00023015"/>
    </source>
</evidence>
<dbReference type="SUPFAM" id="SSF57701">
    <property type="entry name" value="Zn2/Cys6 DNA-binding domain"/>
    <property type="match status" value="1"/>
</dbReference>
<dbReference type="GeneID" id="28997149"/>
<evidence type="ECO:0000259" key="7">
    <source>
        <dbReference type="PROSITE" id="PS50048"/>
    </source>
</evidence>
<feature type="compositionally biased region" description="Polar residues" evidence="6">
    <location>
        <begin position="291"/>
        <end position="306"/>
    </location>
</feature>
<keyword evidence="4" id="KW-0804">Transcription</keyword>
<dbReference type="PROSITE" id="PS50048">
    <property type="entry name" value="ZN2_CY6_FUNGAL_2"/>
    <property type="match status" value="1"/>
</dbReference>
<dbReference type="InParanoid" id="A0A162PRA2"/>
<evidence type="ECO:0000313" key="8">
    <source>
        <dbReference type="EMBL" id="OAD72176.1"/>
    </source>
</evidence>
<evidence type="ECO:0000256" key="6">
    <source>
        <dbReference type="SAM" id="MobiDB-lite"/>
    </source>
</evidence>
<dbReference type="OrthoDB" id="2123952at2759"/>
<gene>
    <name evidence="8" type="ORF">PHYBLDRAFT_170073</name>
</gene>
<reference evidence="9" key="1">
    <citation type="submission" date="2015-06" db="EMBL/GenBank/DDBJ databases">
        <title>Expansion of signal transduction pathways in fungi by whole-genome duplication.</title>
        <authorList>
            <consortium name="DOE Joint Genome Institute"/>
            <person name="Corrochano L.M."/>
            <person name="Kuo A."/>
            <person name="Marcet-Houben M."/>
            <person name="Polaino S."/>
            <person name="Salamov A."/>
            <person name="Villalobos J.M."/>
            <person name="Alvarez M.I."/>
            <person name="Avalos J."/>
            <person name="Benito E.P."/>
            <person name="Benoit I."/>
            <person name="Burger G."/>
            <person name="Camino L.P."/>
            <person name="Canovas D."/>
            <person name="Cerda-Olmedo E."/>
            <person name="Cheng J.-F."/>
            <person name="Dominguez A."/>
            <person name="Elias M."/>
            <person name="Eslava A.P."/>
            <person name="Glaser F."/>
            <person name="Grimwood J."/>
            <person name="Gutierrez G."/>
            <person name="Heitman J."/>
            <person name="Henrissat B."/>
            <person name="Iturriaga E.A."/>
            <person name="Lang B.F."/>
            <person name="Lavin J.L."/>
            <person name="Lee S."/>
            <person name="Li W."/>
            <person name="Lindquist E."/>
            <person name="Lopez-Garcia S."/>
            <person name="Luque E.M."/>
            <person name="Marcos A.T."/>
            <person name="Martin J."/>
            <person name="McCluskey K."/>
            <person name="Medina H.R."/>
            <person name="Miralles-Duran A."/>
            <person name="Miyazaki A."/>
            <person name="Munoz-Torres E."/>
            <person name="Oguiza J.A."/>
            <person name="Ohm R."/>
            <person name="Olmedo M."/>
            <person name="Orejas M."/>
            <person name="Ortiz-Castellanos L."/>
            <person name="Pisabarro A.G."/>
            <person name="Rodriguez-Romero J."/>
            <person name="Ruiz-Herrera J."/>
            <person name="Ruiz-Vazquez R."/>
            <person name="Sanz C."/>
            <person name="Schackwitz W."/>
            <person name="Schmutz J."/>
            <person name="Shahriari M."/>
            <person name="Shelest E."/>
            <person name="Silva-Franco F."/>
            <person name="Soanes D."/>
            <person name="Syed K."/>
            <person name="Tagua V.G."/>
            <person name="Talbot N.J."/>
            <person name="Thon M."/>
            <person name="De vries R.P."/>
            <person name="Wiebenga A."/>
            <person name="Yadav J.S."/>
            <person name="Braun E.L."/>
            <person name="Baker S."/>
            <person name="Garre V."/>
            <person name="Horwitz B."/>
            <person name="Torres-Martinez S."/>
            <person name="Idnurm A."/>
            <person name="Herrera-Estrella A."/>
            <person name="Gabaldon T."/>
            <person name="Grigoriev I.V."/>
        </authorList>
    </citation>
    <scope>NUCLEOTIDE SEQUENCE [LARGE SCALE GENOMIC DNA]</scope>
    <source>
        <strain evidence="9">NRRL 1555(-)</strain>
    </source>
</reference>
<feature type="compositionally biased region" description="Low complexity" evidence="6">
    <location>
        <begin position="230"/>
        <end position="253"/>
    </location>
</feature>
<dbReference type="InterPro" id="IPR051711">
    <property type="entry name" value="Stress_Response_Reg"/>
</dbReference>
<name>A0A162PRA2_PHYB8</name>
<sequence length="306" mass="32447">MPPSPPGNRKLTNPSANRNLLVERCSSIRACESCKRKRRVCSGQRPCNHCTESSTECVFTVVSEHPRSVFSTTNARRLSSGSACTEIGTGTSTSTGTGTGGTEGIKGTGGGLEITGGVGGSVGAGAGAGVGDNEAIDRIEDRLRRIERLMSAIQPSPLSQSITSFSSAAGPTTPDKETQTHGTLSLRKLSSPHPPSPTTTVRQHRHTVQGISATKEHAELRTAFIKAKRQNQNQNQNHIQLQLQQSSSSADPSSTPPPLSPTHSDQLSRRTFVSTNLDYSVHYPIYPLTPPSHSSTVEPESTVTPS</sequence>
<dbReference type="InterPro" id="IPR001138">
    <property type="entry name" value="Zn2Cys6_DnaBD"/>
</dbReference>
<dbReference type="Proteomes" id="UP000077315">
    <property type="component" value="Unassembled WGS sequence"/>
</dbReference>
<dbReference type="AlphaFoldDB" id="A0A162PRA2"/>
<feature type="compositionally biased region" description="Gly residues" evidence="6">
    <location>
        <begin position="97"/>
        <end position="107"/>
    </location>
</feature>
<feature type="region of interest" description="Disordered" evidence="6">
    <location>
        <begin position="81"/>
        <end position="107"/>
    </location>
</feature>
<evidence type="ECO:0000313" key="9">
    <source>
        <dbReference type="Proteomes" id="UP000077315"/>
    </source>
</evidence>
<feature type="compositionally biased region" description="Polar residues" evidence="6">
    <location>
        <begin position="154"/>
        <end position="170"/>
    </location>
</feature>